<evidence type="ECO:0000313" key="6">
    <source>
        <dbReference type="Proteomes" id="UP001176941"/>
    </source>
</evidence>
<dbReference type="Pfam" id="PF00067">
    <property type="entry name" value="p450"/>
    <property type="match status" value="1"/>
</dbReference>
<protein>
    <submittedName>
        <fullName evidence="5">Uncharacterized protein</fullName>
    </submittedName>
</protein>
<evidence type="ECO:0000256" key="4">
    <source>
        <dbReference type="SAM" id="MobiDB-lite"/>
    </source>
</evidence>
<dbReference type="InterPro" id="IPR001128">
    <property type="entry name" value="Cyt_P450"/>
</dbReference>
<keyword evidence="2" id="KW-0479">Metal-binding</keyword>
<dbReference type="EMBL" id="OX459956">
    <property type="protein sequence ID" value="CAI9161582.1"/>
    <property type="molecule type" value="Genomic_DNA"/>
</dbReference>
<comment type="similarity">
    <text evidence="1">Belongs to the cytochrome P450 family.</text>
</comment>
<evidence type="ECO:0000256" key="2">
    <source>
        <dbReference type="ARBA" id="ARBA00022723"/>
    </source>
</evidence>
<dbReference type="SUPFAM" id="SSF48264">
    <property type="entry name" value="Cytochrome P450"/>
    <property type="match status" value="1"/>
</dbReference>
<dbReference type="PANTHER" id="PTHR24300:SF84">
    <property type="entry name" value="CYTOCHROME P450, FAMILY 2, SUBFAMILY T, POLYPEPTIDE 4"/>
    <property type="match status" value="1"/>
</dbReference>
<dbReference type="Proteomes" id="UP001176941">
    <property type="component" value="Chromosome 20"/>
</dbReference>
<evidence type="ECO:0000313" key="5">
    <source>
        <dbReference type="EMBL" id="CAI9161582.1"/>
    </source>
</evidence>
<name>A0ABN8YJ43_RANTA</name>
<organism evidence="5 6">
    <name type="scientific">Rangifer tarandus platyrhynchus</name>
    <name type="common">Svalbard reindeer</name>
    <dbReference type="NCBI Taxonomy" id="3082113"/>
    <lineage>
        <taxon>Eukaryota</taxon>
        <taxon>Metazoa</taxon>
        <taxon>Chordata</taxon>
        <taxon>Craniata</taxon>
        <taxon>Vertebrata</taxon>
        <taxon>Euteleostomi</taxon>
        <taxon>Mammalia</taxon>
        <taxon>Eutheria</taxon>
        <taxon>Laurasiatheria</taxon>
        <taxon>Artiodactyla</taxon>
        <taxon>Ruminantia</taxon>
        <taxon>Pecora</taxon>
        <taxon>Cervidae</taxon>
        <taxon>Odocoileinae</taxon>
        <taxon>Rangifer</taxon>
    </lineage>
</organism>
<evidence type="ECO:0000256" key="1">
    <source>
        <dbReference type="ARBA" id="ARBA00010617"/>
    </source>
</evidence>
<sequence>MGRGQLTTSHLFPTTPTPNTSPKAQRFLMGRAGRCCAILHLEHLKSSAWVCGPSKSVSWKRRLVSLVKFQATGGAPFEPRRLLDNAVSNVICSMIFGNRYGNEDMEFLRLLDLFNDNFRIMSSRKADVPGCRPGPNLTSILLWFCLLPVGSHSDTDLAPQCPSLGKVPPALQLRLVTC</sequence>
<dbReference type="PANTHER" id="PTHR24300">
    <property type="entry name" value="CYTOCHROME P450 508A4-RELATED"/>
    <property type="match status" value="1"/>
</dbReference>
<proteinExistence type="inferred from homology"/>
<reference evidence="5" key="1">
    <citation type="submission" date="2023-04" db="EMBL/GenBank/DDBJ databases">
        <authorList>
            <consortium name="ELIXIR-Norway"/>
        </authorList>
    </citation>
    <scope>NUCLEOTIDE SEQUENCE [LARGE SCALE GENOMIC DNA]</scope>
</reference>
<dbReference type="InterPro" id="IPR050182">
    <property type="entry name" value="Cytochrome_P450_fam2"/>
</dbReference>
<gene>
    <name evidence="5" type="ORF">MRATA1EN1_LOCUS10544</name>
</gene>
<dbReference type="InterPro" id="IPR036396">
    <property type="entry name" value="Cyt_P450_sf"/>
</dbReference>
<keyword evidence="3" id="KW-0408">Iron</keyword>
<evidence type="ECO:0000256" key="3">
    <source>
        <dbReference type="ARBA" id="ARBA00023004"/>
    </source>
</evidence>
<feature type="region of interest" description="Disordered" evidence="4">
    <location>
        <begin position="1"/>
        <end position="22"/>
    </location>
</feature>
<accession>A0ABN8YJ43</accession>
<keyword evidence="6" id="KW-1185">Reference proteome</keyword>
<dbReference type="Gene3D" id="1.10.630.10">
    <property type="entry name" value="Cytochrome P450"/>
    <property type="match status" value="1"/>
</dbReference>